<evidence type="ECO:0000256" key="1">
    <source>
        <dbReference type="SAM" id="SignalP"/>
    </source>
</evidence>
<keyword evidence="3" id="KW-1185">Reference proteome</keyword>
<sequence length="356" mass="37255">MQRRAFLATLAAAAATPRLSWADAGSPAYLAAARLPDGSYALHGLTVAGESLFGLPMPARGHAATAHPERPLAVAFARRPGTFALVIDCARGIETARLTPPEGRQFNGHGTFSADGAVLYTSEVIAEGSEGRIGLWDSDTWQRIGEMPTHGIGPHDIRRLPMSDDLLVANGGIRTDPTDRTKLNTDTMRPNLARIAPDGTLVAKAELPEGLRQNSTRHLALLPDGRAACAMQWEGDSAETPPLLALWQAGALAACPVPETEAVTMQNYAGSIAHSPETGEIALTSPRGGAVQVFAADGSFRASFRRADACGIAAGPGGFVVTDGNGAVLALTGSGLRPLASHTLNWDNHLIALERT</sequence>
<reference evidence="2 3" key="1">
    <citation type="submission" date="2018-04" db="EMBL/GenBank/DDBJ databases">
        <title>Genomic Encyclopedia of Archaeal and Bacterial Type Strains, Phase II (KMG-II): from individual species to whole genera.</title>
        <authorList>
            <person name="Goeker M."/>
        </authorList>
    </citation>
    <scope>NUCLEOTIDE SEQUENCE [LARGE SCALE GENOMIC DNA]</scope>
    <source>
        <strain evidence="2 3">DSM 21823</strain>
    </source>
</reference>
<name>A0A2T6ARW4_9RHOB</name>
<dbReference type="PROSITE" id="PS51318">
    <property type="entry name" value="TAT"/>
    <property type="match status" value="1"/>
</dbReference>
<dbReference type="InterPro" id="IPR006311">
    <property type="entry name" value="TAT_signal"/>
</dbReference>
<feature type="chain" id="PRO_5015468785" description="DUF1513 domain-containing protein" evidence="1">
    <location>
        <begin position="23"/>
        <end position="356"/>
    </location>
</feature>
<accession>A0A2T6ARW4</accession>
<dbReference type="InterPro" id="IPR008311">
    <property type="entry name" value="UCP028101"/>
</dbReference>
<dbReference type="RefSeq" id="WP_108130200.1">
    <property type="nucleotide sequence ID" value="NZ_QBKP01000016.1"/>
</dbReference>
<evidence type="ECO:0000313" key="3">
    <source>
        <dbReference type="Proteomes" id="UP000244224"/>
    </source>
</evidence>
<proteinExistence type="predicted"/>
<feature type="signal peptide" evidence="1">
    <location>
        <begin position="1"/>
        <end position="22"/>
    </location>
</feature>
<dbReference type="SUPFAM" id="SSF50969">
    <property type="entry name" value="YVTN repeat-like/Quinoprotein amine dehydrogenase"/>
    <property type="match status" value="1"/>
</dbReference>
<dbReference type="Pfam" id="PF07433">
    <property type="entry name" value="DUF1513"/>
    <property type="match status" value="1"/>
</dbReference>
<dbReference type="Proteomes" id="UP000244224">
    <property type="component" value="Unassembled WGS sequence"/>
</dbReference>
<evidence type="ECO:0000313" key="2">
    <source>
        <dbReference type="EMBL" id="PTX46564.1"/>
    </source>
</evidence>
<evidence type="ECO:0008006" key="4">
    <source>
        <dbReference type="Google" id="ProtNLM"/>
    </source>
</evidence>
<dbReference type="InterPro" id="IPR011044">
    <property type="entry name" value="Quino_amine_DH_bsu"/>
</dbReference>
<organism evidence="2 3">
    <name type="scientific">Gemmobacter caeni</name>
    <dbReference type="NCBI Taxonomy" id="589035"/>
    <lineage>
        <taxon>Bacteria</taxon>
        <taxon>Pseudomonadati</taxon>
        <taxon>Pseudomonadota</taxon>
        <taxon>Alphaproteobacteria</taxon>
        <taxon>Rhodobacterales</taxon>
        <taxon>Paracoccaceae</taxon>
        <taxon>Gemmobacter</taxon>
    </lineage>
</organism>
<dbReference type="AlphaFoldDB" id="A0A2T6ARW4"/>
<dbReference type="InterPro" id="IPR015943">
    <property type="entry name" value="WD40/YVTN_repeat-like_dom_sf"/>
</dbReference>
<protein>
    <recommendedName>
        <fullName evidence="4">DUF1513 domain-containing protein</fullName>
    </recommendedName>
</protein>
<dbReference type="Gene3D" id="2.130.10.10">
    <property type="entry name" value="YVTN repeat-like/Quinoprotein amine dehydrogenase"/>
    <property type="match status" value="1"/>
</dbReference>
<dbReference type="EMBL" id="QBKP01000016">
    <property type="protein sequence ID" value="PTX46564.1"/>
    <property type="molecule type" value="Genomic_DNA"/>
</dbReference>
<comment type="caution">
    <text evidence="2">The sequence shown here is derived from an EMBL/GenBank/DDBJ whole genome shotgun (WGS) entry which is preliminary data.</text>
</comment>
<dbReference type="OrthoDB" id="5624218at2"/>
<gene>
    <name evidence="2" type="ORF">C8N34_11641</name>
</gene>
<keyword evidence="1" id="KW-0732">Signal</keyword>
<dbReference type="PIRSF" id="PIRSF028101">
    <property type="entry name" value="UCP028101"/>
    <property type="match status" value="1"/>
</dbReference>